<dbReference type="EMBL" id="LSCR01000045">
    <property type="protein sequence ID" value="KXB32792.1"/>
    <property type="molecule type" value="Genomic_DNA"/>
</dbReference>
<proteinExistence type="predicted"/>
<sequence>MSKEKVTAKENTSKKYEWFKNEDDLLDAVKNGAIDEKRKAIFIAYQLCADATNLLYKGHEKNNALCRLQEAHMWAQKSLRDSPEARLMDAIFGKEE</sequence>
<dbReference type="PATRIC" id="fig|1393034.3.peg.1433"/>
<dbReference type="STRING" id="1393034.HMPREF3192_01472"/>
<protein>
    <submittedName>
        <fullName evidence="1">Uncharacterized protein</fullName>
    </submittedName>
</protein>
<comment type="caution">
    <text evidence="1">The sequence shown here is derived from an EMBL/GenBank/DDBJ whole genome shotgun (WGS) entry which is preliminary data.</text>
</comment>
<name>A0A133XPD0_9ACTN</name>
<organism evidence="1 2">
    <name type="scientific">Atopobium deltae</name>
    <dbReference type="NCBI Taxonomy" id="1393034"/>
    <lineage>
        <taxon>Bacteria</taxon>
        <taxon>Bacillati</taxon>
        <taxon>Actinomycetota</taxon>
        <taxon>Coriobacteriia</taxon>
        <taxon>Coriobacteriales</taxon>
        <taxon>Atopobiaceae</taxon>
        <taxon>Atopobium</taxon>
    </lineage>
</organism>
<dbReference type="AlphaFoldDB" id="A0A133XPD0"/>
<gene>
    <name evidence="1" type="ORF">HMPREF3192_01472</name>
</gene>
<reference evidence="2" key="1">
    <citation type="submission" date="2016-01" db="EMBL/GenBank/DDBJ databases">
        <authorList>
            <person name="Mitreva M."/>
            <person name="Pepin K.H."/>
            <person name="Mihindukulasuriya K.A."/>
            <person name="Fulton R."/>
            <person name="Fronick C."/>
            <person name="O'Laughlin M."/>
            <person name="Miner T."/>
            <person name="Herter B."/>
            <person name="Rosa B.A."/>
            <person name="Cordes M."/>
            <person name="Tomlinson C."/>
            <person name="Wollam A."/>
            <person name="Palsikar V.B."/>
            <person name="Mardis E.R."/>
            <person name="Wilson R.K."/>
        </authorList>
    </citation>
    <scope>NUCLEOTIDE SEQUENCE [LARGE SCALE GENOMIC DNA]</scope>
    <source>
        <strain evidence="2">DNF00019</strain>
    </source>
</reference>
<keyword evidence="2" id="KW-1185">Reference proteome</keyword>
<evidence type="ECO:0000313" key="2">
    <source>
        <dbReference type="Proteomes" id="UP000070675"/>
    </source>
</evidence>
<dbReference type="Proteomes" id="UP000070675">
    <property type="component" value="Unassembled WGS sequence"/>
</dbReference>
<evidence type="ECO:0000313" key="1">
    <source>
        <dbReference type="EMBL" id="KXB32792.1"/>
    </source>
</evidence>
<dbReference type="RefSeq" id="WP_066306692.1">
    <property type="nucleotide sequence ID" value="NZ_KQ959517.1"/>
</dbReference>
<accession>A0A133XPD0</accession>